<dbReference type="InterPro" id="IPR041698">
    <property type="entry name" value="Methyltransf_25"/>
</dbReference>
<sequence length="275" mass="31529">MINPELKKETSEEYFYEDGRRYNSSVRYVLPSDKGENTRLLEQHFCFKRLRNGNYLAPVKQQLEEGIQVLDSACGHGAPWTIDMAKKYPNSQVFGIDISDGFPSKQVAPINTSFSTANICKTIPSLNNTFGFAFQRLNLKELYRVLKPGGFVELLGHNLTCYNAGPLLTTLTDRRFNKVGLVVHISTELDARLKEVGFINCVTTTTDYPINYGEYADANWRSMRGPFRALRPLLADVYKEWEDKDVYDIFLDALTKELAEYKSYVKFYSVYAQKL</sequence>
<evidence type="ECO:0000313" key="3">
    <source>
        <dbReference type="Proteomes" id="UP000613177"/>
    </source>
</evidence>
<accession>A0A8H7SZW3</accession>
<dbReference type="Proteomes" id="UP000613177">
    <property type="component" value="Unassembled WGS sequence"/>
</dbReference>
<protein>
    <recommendedName>
        <fullName evidence="1">Methyltransferase domain-containing protein</fullName>
    </recommendedName>
</protein>
<dbReference type="PANTHER" id="PTHR43591:SF24">
    <property type="entry name" value="2-METHOXY-6-POLYPRENYL-1,4-BENZOQUINOL METHYLASE, MITOCHONDRIAL"/>
    <property type="match status" value="1"/>
</dbReference>
<dbReference type="AlphaFoldDB" id="A0A8H7SZW3"/>
<keyword evidence="3" id="KW-1185">Reference proteome</keyword>
<dbReference type="GO" id="GO:0008168">
    <property type="term" value="F:methyltransferase activity"/>
    <property type="evidence" value="ECO:0007669"/>
    <property type="project" value="TreeGrafter"/>
</dbReference>
<feature type="domain" description="Methyltransferase" evidence="1">
    <location>
        <begin position="69"/>
        <end position="150"/>
    </location>
</feature>
<dbReference type="SUPFAM" id="SSF53335">
    <property type="entry name" value="S-adenosyl-L-methionine-dependent methyltransferases"/>
    <property type="match status" value="1"/>
</dbReference>
<reference evidence="2" key="1">
    <citation type="submission" date="2021-01" db="EMBL/GenBank/DDBJ databases">
        <title>Metabolic potential, ecology and presence of endohyphal bacteria is reflected in genomic diversity of Mucoromycotina.</title>
        <authorList>
            <person name="Muszewska A."/>
            <person name="Okrasinska A."/>
            <person name="Steczkiewicz K."/>
            <person name="Drgas O."/>
            <person name="Orlowska M."/>
            <person name="Perlinska-Lenart U."/>
            <person name="Aleksandrzak-Piekarczyk T."/>
            <person name="Szatraj K."/>
            <person name="Zielenkiewicz U."/>
            <person name="Pilsyk S."/>
            <person name="Malc E."/>
            <person name="Mieczkowski P."/>
            <person name="Kruszewska J.S."/>
            <person name="Biernat P."/>
            <person name="Pawlowska J."/>
        </authorList>
    </citation>
    <scope>NUCLEOTIDE SEQUENCE</scope>
    <source>
        <strain evidence="2">WA0000018081</strain>
    </source>
</reference>
<dbReference type="PANTHER" id="PTHR43591">
    <property type="entry name" value="METHYLTRANSFERASE"/>
    <property type="match status" value="1"/>
</dbReference>
<evidence type="ECO:0000259" key="1">
    <source>
        <dbReference type="Pfam" id="PF13649"/>
    </source>
</evidence>
<dbReference type="EMBL" id="JAEPRE010000007">
    <property type="protein sequence ID" value="KAG2237268.1"/>
    <property type="molecule type" value="Genomic_DNA"/>
</dbReference>
<evidence type="ECO:0000313" key="2">
    <source>
        <dbReference type="EMBL" id="KAG2237268.1"/>
    </source>
</evidence>
<name>A0A8H7SZW3_9FUNG</name>
<dbReference type="Gene3D" id="3.40.50.150">
    <property type="entry name" value="Vaccinia Virus protein VP39"/>
    <property type="match status" value="1"/>
</dbReference>
<proteinExistence type="predicted"/>
<dbReference type="InterPro" id="IPR029063">
    <property type="entry name" value="SAM-dependent_MTases_sf"/>
</dbReference>
<organism evidence="2 3">
    <name type="scientific">Thamnidium elegans</name>
    <dbReference type="NCBI Taxonomy" id="101142"/>
    <lineage>
        <taxon>Eukaryota</taxon>
        <taxon>Fungi</taxon>
        <taxon>Fungi incertae sedis</taxon>
        <taxon>Mucoromycota</taxon>
        <taxon>Mucoromycotina</taxon>
        <taxon>Mucoromycetes</taxon>
        <taxon>Mucorales</taxon>
        <taxon>Mucorineae</taxon>
        <taxon>Mucoraceae</taxon>
        <taxon>Thamnidium</taxon>
    </lineage>
</organism>
<comment type="caution">
    <text evidence="2">The sequence shown here is derived from an EMBL/GenBank/DDBJ whole genome shotgun (WGS) entry which is preliminary data.</text>
</comment>
<dbReference type="CDD" id="cd02440">
    <property type="entry name" value="AdoMet_MTases"/>
    <property type="match status" value="1"/>
</dbReference>
<dbReference type="Pfam" id="PF13649">
    <property type="entry name" value="Methyltransf_25"/>
    <property type="match status" value="1"/>
</dbReference>
<gene>
    <name evidence="2" type="ORF">INT48_009001</name>
</gene>